<evidence type="ECO:0000313" key="1">
    <source>
        <dbReference type="EMBL" id="KAG0431488.1"/>
    </source>
</evidence>
<organism evidence="1 2">
    <name type="scientific">Ixodes persulcatus</name>
    <name type="common">Taiga tick</name>
    <dbReference type="NCBI Taxonomy" id="34615"/>
    <lineage>
        <taxon>Eukaryota</taxon>
        <taxon>Metazoa</taxon>
        <taxon>Ecdysozoa</taxon>
        <taxon>Arthropoda</taxon>
        <taxon>Chelicerata</taxon>
        <taxon>Arachnida</taxon>
        <taxon>Acari</taxon>
        <taxon>Parasitiformes</taxon>
        <taxon>Ixodida</taxon>
        <taxon>Ixodoidea</taxon>
        <taxon>Ixodidae</taxon>
        <taxon>Ixodinae</taxon>
        <taxon>Ixodes</taxon>
    </lineage>
</organism>
<accession>A0AC60QE85</accession>
<protein>
    <submittedName>
        <fullName evidence="1">Uncharacterized protein</fullName>
    </submittedName>
</protein>
<name>A0AC60QE85_IXOPE</name>
<evidence type="ECO:0000313" key="2">
    <source>
        <dbReference type="Proteomes" id="UP000805193"/>
    </source>
</evidence>
<dbReference type="EMBL" id="JABSTQ010009219">
    <property type="protein sequence ID" value="KAG0431488.1"/>
    <property type="molecule type" value="Genomic_DNA"/>
</dbReference>
<sequence>MSVSVCSKRRSELGEGPHWEPSSGTLMHIDAYVHDVCRLDVASQETSTVHLDGIATFVIPYRSDPNLSVVTVNRQVRKLDWTTGATELLAEVELDRPSNIFNDGKCDVSGRLWAGTMGRYSDDDLVQESGSLYSFEASNFDTKIHVRQLGISNGMTWSLDNETMFFNDSLKRKIYSFSLFSGRRNAQ</sequence>
<dbReference type="Proteomes" id="UP000805193">
    <property type="component" value="Unassembled WGS sequence"/>
</dbReference>
<gene>
    <name evidence="1" type="ORF">HPB47_021750</name>
</gene>
<proteinExistence type="predicted"/>
<keyword evidence="2" id="KW-1185">Reference proteome</keyword>
<reference evidence="1 2" key="1">
    <citation type="journal article" date="2020" name="Cell">
        <title>Large-Scale Comparative Analyses of Tick Genomes Elucidate Their Genetic Diversity and Vector Capacities.</title>
        <authorList>
            <consortium name="Tick Genome and Microbiome Consortium (TIGMIC)"/>
            <person name="Jia N."/>
            <person name="Wang J."/>
            <person name="Shi W."/>
            <person name="Du L."/>
            <person name="Sun Y."/>
            <person name="Zhan W."/>
            <person name="Jiang J.F."/>
            <person name="Wang Q."/>
            <person name="Zhang B."/>
            <person name="Ji P."/>
            <person name="Bell-Sakyi L."/>
            <person name="Cui X.M."/>
            <person name="Yuan T.T."/>
            <person name="Jiang B.G."/>
            <person name="Yang W.F."/>
            <person name="Lam T.T."/>
            <person name="Chang Q.C."/>
            <person name="Ding S.J."/>
            <person name="Wang X.J."/>
            <person name="Zhu J.G."/>
            <person name="Ruan X.D."/>
            <person name="Zhao L."/>
            <person name="Wei J.T."/>
            <person name="Ye R.Z."/>
            <person name="Que T.C."/>
            <person name="Du C.H."/>
            <person name="Zhou Y.H."/>
            <person name="Cheng J.X."/>
            <person name="Dai P.F."/>
            <person name="Guo W.B."/>
            <person name="Han X.H."/>
            <person name="Huang E.J."/>
            <person name="Li L.F."/>
            <person name="Wei W."/>
            <person name="Gao Y.C."/>
            <person name="Liu J.Z."/>
            <person name="Shao H.Z."/>
            <person name="Wang X."/>
            <person name="Wang C.C."/>
            <person name="Yang T.C."/>
            <person name="Huo Q.B."/>
            <person name="Li W."/>
            <person name="Chen H.Y."/>
            <person name="Chen S.E."/>
            <person name="Zhou L.G."/>
            <person name="Ni X.B."/>
            <person name="Tian J.H."/>
            <person name="Sheng Y."/>
            <person name="Liu T."/>
            <person name="Pan Y.S."/>
            <person name="Xia L.Y."/>
            <person name="Li J."/>
            <person name="Zhao F."/>
            <person name="Cao W.C."/>
        </authorList>
    </citation>
    <scope>NUCLEOTIDE SEQUENCE [LARGE SCALE GENOMIC DNA]</scope>
    <source>
        <strain evidence="1">Iper-2018</strain>
    </source>
</reference>
<comment type="caution">
    <text evidence="1">The sequence shown here is derived from an EMBL/GenBank/DDBJ whole genome shotgun (WGS) entry which is preliminary data.</text>
</comment>